<dbReference type="KEGG" id="bcv:Bcav_1347"/>
<dbReference type="InterPro" id="IPR001308">
    <property type="entry name" value="ETF_a/FixB"/>
</dbReference>
<dbReference type="PANTHER" id="PTHR43153">
    <property type="entry name" value="ELECTRON TRANSFER FLAVOPROTEIN ALPHA"/>
    <property type="match status" value="1"/>
</dbReference>
<dbReference type="HOGENOM" id="CLU_034178_0_1_11"/>
<dbReference type="SUPFAM" id="SSF52402">
    <property type="entry name" value="Adenine nucleotide alpha hydrolases-like"/>
    <property type="match status" value="1"/>
</dbReference>
<dbReference type="AlphaFoldDB" id="C5C1Y8"/>
<dbReference type="GO" id="GO:0009055">
    <property type="term" value="F:electron transfer activity"/>
    <property type="evidence" value="ECO:0007669"/>
    <property type="project" value="InterPro"/>
</dbReference>
<evidence type="ECO:0000313" key="6">
    <source>
        <dbReference type="EMBL" id="ACQ79606.1"/>
    </source>
</evidence>
<evidence type="ECO:0000256" key="2">
    <source>
        <dbReference type="ARBA" id="ARBA00005817"/>
    </source>
</evidence>
<evidence type="ECO:0000256" key="3">
    <source>
        <dbReference type="ARBA" id="ARBA00011355"/>
    </source>
</evidence>
<dbReference type="InterPro" id="IPR029035">
    <property type="entry name" value="DHS-like_NAD/FAD-binding_dom"/>
</dbReference>
<dbReference type="PANTHER" id="PTHR43153:SF1">
    <property type="entry name" value="ELECTRON TRANSFER FLAVOPROTEIN SUBUNIT ALPHA, MITOCHONDRIAL"/>
    <property type="match status" value="1"/>
</dbReference>
<dbReference type="Pfam" id="PF00766">
    <property type="entry name" value="ETF_alpha"/>
    <property type="match status" value="1"/>
</dbReference>
<evidence type="ECO:0000256" key="1">
    <source>
        <dbReference type="ARBA" id="ARBA00001974"/>
    </source>
</evidence>
<dbReference type="SMART" id="SM00893">
    <property type="entry name" value="ETF"/>
    <property type="match status" value="1"/>
</dbReference>
<comment type="subunit">
    <text evidence="3">Heterodimer of an alpha and a beta subunit.</text>
</comment>
<dbReference type="GO" id="GO:0033539">
    <property type="term" value="P:fatty acid beta-oxidation using acyl-CoA dehydrogenase"/>
    <property type="evidence" value="ECO:0007669"/>
    <property type="project" value="TreeGrafter"/>
</dbReference>
<dbReference type="Gene3D" id="3.40.50.620">
    <property type="entry name" value="HUPs"/>
    <property type="match status" value="1"/>
</dbReference>
<dbReference type="SUPFAM" id="SSF52467">
    <property type="entry name" value="DHS-like NAD/FAD-binding domain"/>
    <property type="match status" value="1"/>
</dbReference>
<dbReference type="Proteomes" id="UP000007962">
    <property type="component" value="Chromosome"/>
</dbReference>
<name>C5C1Y8_BEUC1</name>
<evidence type="ECO:0000313" key="7">
    <source>
        <dbReference type="Proteomes" id="UP000007962"/>
    </source>
</evidence>
<dbReference type="Pfam" id="PF01012">
    <property type="entry name" value="ETF"/>
    <property type="match status" value="1"/>
</dbReference>
<comment type="function">
    <text evidence="4">The electron transfer flavoprotein serves as a specific electron acceptor for other dehydrogenases. It transfers the electrons to the main respiratory chain via ETF-ubiquinone oxidoreductase (ETF dehydrogenase).</text>
</comment>
<comment type="cofactor">
    <cofactor evidence="1">
        <name>FAD</name>
        <dbReference type="ChEBI" id="CHEBI:57692"/>
    </cofactor>
</comment>
<accession>C5C1Y8</accession>
<evidence type="ECO:0000256" key="4">
    <source>
        <dbReference type="ARBA" id="ARBA00025649"/>
    </source>
</evidence>
<dbReference type="RefSeq" id="WP_015881846.1">
    <property type="nucleotide sequence ID" value="NC_012669.1"/>
</dbReference>
<proteinExistence type="inferred from homology"/>
<dbReference type="Gene3D" id="3.40.50.1220">
    <property type="entry name" value="TPP-binding domain"/>
    <property type="match status" value="1"/>
</dbReference>
<dbReference type="EMBL" id="CP001618">
    <property type="protein sequence ID" value="ACQ79606.1"/>
    <property type="molecule type" value="Genomic_DNA"/>
</dbReference>
<keyword evidence="7" id="KW-1185">Reference proteome</keyword>
<dbReference type="InterPro" id="IPR014730">
    <property type="entry name" value="ETF_a/b_N"/>
</dbReference>
<dbReference type="OrthoDB" id="9770286at2"/>
<dbReference type="GO" id="GO:0050660">
    <property type="term" value="F:flavin adenine dinucleotide binding"/>
    <property type="evidence" value="ECO:0007669"/>
    <property type="project" value="InterPro"/>
</dbReference>
<evidence type="ECO:0000259" key="5">
    <source>
        <dbReference type="SMART" id="SM00893"/>
    </source>
</evidence>
<reference evidence="6 7" key="1">
    <citation type="journal article" date="2009" name="Stand. Genomic Sci.">
        <title>Complete genome sequence of Beutenbergia cavernae type strain (HKI 0122).</title>
        <authorList>
            <person name="Land M."/>
            <person name="Pukall R."/>
            <person name="Abt B."/>
            <person name="Goker M."/>
            <person name="Rohde M."/>
            <person name="Glavina Del Rio T."/>
            <person name="Tice H."/>
            <person name="Copeland A."/>
            <person name="Cheng J.F."/>
            <person name="Lucas S."/>
            <person name="Chen F."/>
            <person name="Nolan M."/>
            <person name="Bruce D."/>
            <person name="Goodwin L."/>
            <person name="Pitluck S."/>
            <person name="Ivanova N."/>
            <person name="Mavromatis K."/>
            <person name="Ovchinnikova G."/>
            <person name="Pati A."/>
            <person name="Chen A."/>
            <person name="Palaniappan K."/>
            <person name="Hauser L."/>
            <person name="Chang Y.J."/>
            <person name="Jefferies C.C."/>
            <person name="Saunders E."/>
            <person name="Brettin T."/>
            <person name="Detter J.C."/>
            <person name="Han C."/>
            <person name="Chain P."/>
            <person name="Bristow J."/>
            <person name="Eisen J.A."/>
            <person name="Markowitz V."/>
            <person name="Hugenholtz P."/>
            <person name="Kyrpides N.C."/>
            <person name="Klenk H.P."/>
            <person name="Lapidus A."/>
        </authorList>
    </citation>
    <scope>NUCLEOTIDE SEQUENCE [LARGE SCALE GENOMIC DNA]</scope>
    <source>
        <strain evidence="7">ATCC BAA-8 / DSM 12333 / NBRC 16432</strain>
    </source>
</reference>
<dbReference type="eggNOG" id="COG2025">
    <property type="taxonomic scope" value="Bacteria"/>
</dbReference>
<dbReference type="STRING" id="471853.Bcav_1347"/>
<protein>
    <submittedName>
        <fullName evidence="6">Electron transfer flavoprotein alpha subunit</fullName>
    </submittedName>
</protein>
<gene>
    <name evidence="6" type="ordered locus">Bcav_1347</name>
</gene>
<feature type="domain" description="Electron transfer flavoprotein alpha/beta-subunit N-terminal" evidence="5">
    <location>
        <begin position="12"/>
        <end position="186"/>
    </location>
</feature>
<organism evidence="6 7">
    <name type="scientific">Beutenbergia cavernae (strain ATCC BAA-8 / DSM 12333 / CCUG 43141 / JCM 11478 / NBRC 16432 / NCIMB 13614 / HKI 0122)</name>
    <dbReference type="NCBI Taxonomy" id="471853"/>
    <lineage>
        <taxon>Bacteria</taxon>
        <taxon>Bacillati</taxon>
        <taxon>Actinomycetota</taxon>
        <taxon>Actinomycetes</taxon>
        <taxon>Micrococcales</taxon>
        <taxon>Beutenbergiaceae</taxon>
        <taxon>Beutenbergia</taxon>
    </lineage>
</organism>
<comment type="similarity">
    <text evidence="2">Belongs to the ETF alpha-subunit/FixB family.</text>
</comment>
<dbReference type="InterPro" id="IPR014729">
    <property type="entry name" value="Rossmann-like_a/b/a_fold"/>
</dbReference>
<sequence length="336" mass="33490">MTDHARADDAVVLVLLDDPAAAPRPTTFELLTLAARVGSPLVVAFGPLGPAATDALGAFGVTDVLQLDVAGEDATLPPAAARALAQAVRGTGATLLLLPSTFLHKETAALAARELGAGLLIDVASLRRAGDGGVVGGKRVFAGTWDTECEVTTPLAVATVRANAVRPEALGAPVGEPAVAVESVDAAGTAHGVTLRAREEVAHGADDGRPALAEATLVVAGGRGTGGDFGPVTELADVLGAAVGATRDVVEEGWIGHDAMVGQTGTTIAPRLYIGAGISGAPHHRGGMQAAETIVAVNIDAEAPLVEIADFAVVGDLASVLTEAAEVIRAHRAASA</sequence>
<dbReference type="InterPro" id="IPR014731">
    <property type="entry name" value="ETF_asu_C"/>
</dbReference>